<feature type="binding site" evidence="6">
    <location>
        <position position="200"/>
    </location>
    <ligand>
        <name>Fe cation</name>
        <dbReference type="ChEBI" id="CHEBI:24875"/>
        <note>catalytic</note>
    </ligand>
</feature>
<dbReference type="PANTHER" id="PTHR16557:SF2">
    <property type="entry name" value="NUCLEIC ACID DIOXYGENASE ALKBH1"/>
    <property type="match status" value="1"/>
</dbReference>
<feature type="binding site" evidence="6">
    <location>
        <position position="144"/>
    </location>
    <ligand>
        <name>Fe cation</name>
        <dbReference type="ChEBI" id="CHEBI:24875"/>
        <note>catalytic</note>
    </ligand>
</feature>
<proteinExistence type="predicted"/>
<organism evidence="9 10">
    <name type="scientific">Bordetella flabilis</name>
    <dbReference type="NCBI Taxonomy" id="463014"/>
    <lineage>
        <taxon>Bacteria</taxon>
        <taxon>Pseudomonadati</taxon>
        <taxon>Pseudomonadota</taxon>
        <taxon>Betaproteobacteria</taxon>
        <taxon>Burkholderiales</taxon>
        <taxon>Alcaligenaceae</taxon>
        <taxon>Bordetella</taxon>
    </lineage>
</organism>
<feature type="binding site" evidence="5">
    <location>
        <position position="148"/>
    </location>
    <ligand>
        <name>substrate</name>
    </ligand>
</feature>
<keyword evidence="2 9" id="KW-0223">Dioxygenase</keyword>
<dbReference type="AlphaFoldDB" id="A0A193GEH4"/>
<protein>
    <submittedName>
        <fullName evidence="9">Alpha-ketoglutarate-dependent dioxygenase AlkB</fullName>
    </submittedName>
</protein>
<feature type="binding site" evidence="6">
    <location>
        <position position="146"/>
    </location>
    <ligand>
        <name>Fe cation</name>
        <dbReference type="ChEBI" id="CHEBI:24875"/>
        <note>catalytic</note>
    </ligand>
</feature>
<sequence length="226" mass="24275">MSTDPFSARASGDLFGDPDQETPWTETIAPGAVLLRRFACARAGELLAEVRSIAAAAPFRHLETPGGKRMSVAMTNCGAQGWISDRRGYRYGAEDPISGKPWPAMPACFATLAREAAAGAGYPDFAPQACLINLYRPGARLTLHQDKDELDLRAPIVSISLGLPAVFLFGGGQRSDPTRRFPLQHGDIAVWGGPSRLAFHGVAPLRDGHHPATGATRVNLTFRKTR</sequence>
<feature type="region of interest" description="Disordered" evidence="7">
    <location>
        <begin position="1"/>
        <end position="23"/>
    </location>
</feature>
<comment type="cofactor">
    <cofactor evidence="6">
        <name>Fe(2+)</name>
        <dbReference type="ChEBI" id="CHEBI:29033"/>
    </cofactor>
    <text evidence="6">Binds 1 Fe(2+) ion per subunit.</text>
</comment>
<evidence type="ECO:0000313" key="10">
    <source>
        <dbReference type="Proteomes" id="UP000091926"/>
    </source>
</evidence>
<dbReference type="GO" id="GO:0035515">
    <property type="term" value="F:oxidative RNA demethylase activity"/>
    <property type="evidence" value="ECO:0007669"/>
    <property type="project" value="TreeGrafter"/>
</dbReference>
<accession>A0A193GEH4</accession>
<keyword evidence="1 6" id="KW-0479">Metal-binding</keyword>
<gene>
    <name evidence="9" type="ORF">BAU07_14840</name>
</gene>
<evidence type="ECO:0000313" key="9">
    <source>
        <dbReference type="EMBL" id="ANN78200.1"/>
    </source>
</evidence>
<evidence type="ECO:0000256" key="1">
    <source>
        <dbReference type="ARBA" id="ARBA00022723"/>
    </source>
</evidence>
<dbReference type="GO" id="GO:0008198">
    <property type="term" value="F:ferrous iron binding"/>
    <property type="evidence" value="ECO:0007669"/>
    <property type="project" value="TreeGrafter"/>
</dbReference>
<dbReference type="EMBL" id="CP016172">
    <property type="protein sequence ID" value="ANN78200.1"/>
    <property type="molecule type" value="Genomic_DNA"/>
</dbReference>
<feature type="binding site" evidence="5">
    <location>
        <begin position="89"/>
        <end position="91"/>
    </location>
    <ligand>
        <name>substrate</name>
    </ligand>
</feature>
<dbReference type="RefSeq" id="WP_066659099.1">
    <property type="nucleotide sequence ID" value="NZ_CBCSCL010000009.1"/>
</dbReference>
<evidence type="ECO:0000256" key="2">
    <source>
        <dbReference type="ARBA" id="ARBA00022964"/>
    </source>
</evidence>
<evidence type="ECO:0000259" key="8">
    <source>
        <dbReference type="PROSITE" id="PS51471"/>
    </source>
</evidence>
<dbReference type="Proteomes" id="UP000091926">
    <property type="component" value="Chromosome"/>
</dbReference>
<dbReference type="InterPro" id="IPR027450">
    <property type="entry name" value="AlkB-like"/>
</dbReference>
<dbReference type="Gene3D" id="2.60.120.590">
    <property type="entry name" value="Alpha-ketoglutarate-dependent dioxygenase AlkB-like"/>
    <property type="match status" value="1"/>
</dbReference>
<dbReference type="STRING" id="463014.BAU07_14840"/>
<reference evidence="9 10" key="1">
    <citation type="submission" date="2016-06" db="EMBL/GenBank/DDBJ databases">
        <title>Complete genome sequences of Bordetella bronchialis and Bordetella flabilis.</title>
        <authorList>
            <person name="LiPuma J.J."/>
            <person name="Spilker T."/>
        </authorList>
    </citation>
    <scope>NUCLEOTIDE SEQUENCE [LARGE SCALE GENOMIC DNA]</scope>
    <source>
        <strain evidence="9 10">AU10664</strain>
    </source>
</reference>
<keyword evidence="3" id="KW-0560">Oxidoreductase</keyword>
<feature type="binding site" evidence="5">
    <location>
        <begin position="217"/>
        <end position="223"/>
    </location>
    <ligand>
        <name>2-oxoglutarate</name>
        <dbReference type="ChEBI" id="CHEBI:16810"/>
    </ligand>
</feature>
<dbReference type="GO" id="GO:0035516">
    <property type="term" value="F:broad specificity oxidative DNA demethylase activity"/>
    <property type="evidence" value="ECO:0007669"/>
    <property type="project" value="TreeGrafter"/>
</dbReference>
<feature type="binding site" evidence="5">
    <location>
        <position position="174"/>
    </location>
    <ligand>
        <name>substrate</name>
    </ligand>
</feature>
<dbReference type="GO" id="GO:0035513">
    <property type="term" value="P:oxidative RNA demethylation"/>
    <property type="evidence" value="ECO:0007669"/>
    <property type="project" value="TreeGrafter"/>
</dbReference>
<dbReference type="InterPro" id="IPR004574">
    <property type="entry name" value="Alkb"/>
</dbReference>
<dbReference type="Pfam" id="PF13532">
    <property type="entry name" value="2OG-FeII_Oxy_2"/>
    <property type="match status" value="1"/>
</dbReference>
<dbReference type="InterPro" id="IPR037151">
    <property type="entry name" value="AlkB-like_sf"/>
</dbReference>
<dbReference type="KEGG" id="bfz:BAU07_14840"/>
<dbReference type="PROSITE" id="PS51471">
    <property type="entry name" value="FE2OG_OXY"/>
    <property type="match status" value="1"/>
</dbReference>
<evidence type="ECO:0000256" key="3">
    <source>
        <dbReference type="ARBA" id="ARBA00023002"/>
    </source>
</evidence>
<dbReference type="PANTHER" id="PTHR16557">
    <property type="entry name" value="ALKYLATED DNA REPAIR PROTEIN ALKB-RELATED"/>
    <property type="match status" value="1"/>
</dbReference>
<evidence type="ECO:0000256" key="7">
    <source>
        <dbReference type="SAM" id="MobiDB-lite"/>
    </source>
</evidence>
<evidence type="ECO:0000256" key="4">
    <source>
        <dbReference type="ARBA" id="ARBA00023004"/>
    </source>
</evidence>
<evidence type="ECO:0000256" key="5">
    <source>
        <dbReference type="PIRSR" id="PIRSR604574-1"/>
    </source>
</evidence>
<dbReference type="GO" id="GO:0005737">
    <property type="term" value="C:cytoplasm"/>
    <property type="evidence" value="ECO:0007669"/>
    <property type="project" value="TreeGrafter"/>
</dbReference>
<feature type="domain" description="Fe2OG dioxygenase" evidence="8">
    <location>
        <begin position="126"/>
        <end position="226"/>
    </location>
</feature>
<dbReference type="OrthoDB" id="9796932at2"/>
<feature type="binding site" evidence="5">
    <location>
        <position position="82"/>
    </location>
    <ligand>
        <name>substrate</name>
    </ligand>
</feature>
<keyword evidence="10" id="KW-1185">Reference proteome</keyword>
<dbReference type="InterPro" id="IPR005123">
    <property type="entry name" value="Oxoglu/Fe-dep_dioxygenase_dom"/>
</dbReference>
<dbReference type="NCBIfam" id="NF011930">
    <property type="entry name" value="PRK15401.1"/>
    <property type="match status" value="1"/>
</dbReference>
<feature type="binding site" evidence="5">
    <location>
        <begin position="133"/>
        <end position="135"/>
    </location>
    <ligand>
        <name>2-oxoglutarate</name>
        <dbReference type="ChEBI" id="CHEBI:16810"/>
    </ligand>
</feature>
<keyword evidence="4 6" id="KW-0408">Iron</keyword>
<name>A0A193GEH4_9BORD</name>
<dbReference type="SUPFAM" id="SSF51197">
    <property type="entry name" value="Clavaminate synthase-like"/>
    <property type="match status" value="1"/>
</dbReference>
<evidence type="ECO:0000256" key="6">
    <source>
        <dbReference type="PIRSR" id="PIRSR604574-2"/>
    </source>
</evidence>